<evidence type="ECO:0000313" key="5">
    <source>
        <dbReference type="Proteomes" id="UP000613208"/>
    </source>
</evidence>
<dbReference type="InterPro" id="IPR000182">
    <property type="entry name" value="GNAT_dom"/>
</dbReference>
<evidence type="ECO:0000259" key="3">
    <source>
        <dbReference type="PROSITE" id="PS51186"/>
    </source>
</evidence>
<dbReference type="SUPFAM" id="SSF55729">
    <property type="entry name" value="Acyl-CoA N-acyltransferases (Nat)"/>
    <property type="match status" value="2"/>
</dbReference>
<sequence>MEIREVRENKKKYLHLLLLADEQEDMVDRYLERGTMYILLDDGSVKSECVVTDEGNGILELKNMATEPAFQGKGYGRKLIQFISEQYRGQYSLLQVGTGDSPLTVPFYEKCGFHWSHRIKNFFTDHYDHPIYEAGIQLIDMIYLQKKLSDGGDAVLYIHGKGGSYLEAEQYKKNCPGFDVIGIDYEVDVPWTVEDKIRQAYDEADKKYQRIVIIASSIGAYFAMHTLQKKHIEKALFISPIVDMEKLILDMMSWAGVSEDELVGKGEIPTDFGETLSWEYLCFVREHPICWGIPTEILYGERDNLTSRETIEQFVNCHNARLTVMEEGEHWFHTKRQLEFLDCWMKNIMLKEKLDLKNALKIRTADRNDYVRVRDFYDSLIDAMEDAEYKPGWEKDVYPSQEFLIHSIENNHLYIGEINESIAACMAVNHEYNDGYQKISWSVKAKDSELFVIHALGVHPEYSGEGIAKQMIRKVIKTAHEQKIKAIRLDVLAGNIPAERVYTQMGFAYRGTAAMFYEDTGWTDYRLFEYIVPAGFA</sequence>
<dbReference type="GO" id="GO:0016747">
    <property type="term" value="F:acyltransferase activity, transferring groups other than amino-acyl groups"/>
    <property type="evidence" value="ECO:0007669"/>
    <property type="project" value="InterPro"/>
</dbReference>
<dbReference type="FunFam" id="3.40.630.30:FF:000165">
    <property type="entry name" value="IAA acetyltransferase"/>
    <property type="match status" value="1"/>
</dbReference>
<dbReference type="PANTHER" id="PTHR43420">
    <property type="entry name" value="ACETYLTRANSFERASE"/>
    <property type="match status" value="1"/>
</dbReference>
<dbReference type="InterPro" id="IPR029058">
    <property type="entry name" value="AB_hydrolase_fold"/>
</dbReference>
<evidence type="ECO:0000313" key="4">
    <source>
        <dbReference type="EMBL" id="GFO84957.1"/>
    </source>
</evidence>
<organism evidence="4 5">
    <name type="scientific">Anaerostipes butyraticus</name>
    <dbReference type="NCBI Taxonomy" id="645466"/>
    <lineage>
        <taxon>Bacteria</taxon>
        <taxon>Bacillati</taxon>
        <taxon>Bacillota</taxon>
        <taxon>Clostridia</taxon>
        <taxon>Lachnospirales</taxon>
        <taxon>Lachnospiraceae</taxon>
        <taxon>Anaerostipes</taxon>
    </lineage>
</organism>
<keyword evidence="1" id="KW-0808">Transferase</keyword>
<feature type="domain" description="N-acetyltransferase" evidence="3">
    <location>
        <begin position="1"/>
        <end position="149"/>
    </location>
</feature>
<reference evidence="4" key="1">
    <citation type="submission" date="2020-06" db="EMBL/GenBank/DDBJ databases">
        <title>Characterization of fructooligosaccharide metabolism and fructooligosaccharide-degrading enzymes in human commensal butyrate producers.</title>
        <authorList>
            <person name="Tanno H."/>
            <person name="Fujii T."/>
            <person name="Hirano K."/>
            <person name="Maeno S."/>
            <person name="Tonozuka T."/>
            <person name="Sakamoto M."/>
            <person name="Ohkuma M."/>
            <person name="Tochio T."/>
            <person name="Endo A."/>
        </authorList>
    </citation>
    <scope>NUCLEOTIDE SEQUENCE</scope>
    <source>
        <strain evidence="4">JCM 17466</strain>
    </source>
</reference>
<dbReference type="Pfam" id="PF00583">
    <property type="entry name" value="Acetyltransf_1"/>
    <property type="match status" value="1"/>
</dbReference>
<dbReference type="EMBL" id="BLYI01000027">
    <property type="protein sequence ID" value="GFO84957.1"/>
    <property type="molecule type" value="Genomic_DNA"/>
</dbReference>
<dbReference type="CDD" id="cd04301">
    <property type="entry name" value="NAT_SF"/>
    <property type="match status" value="2"/>
</dbReference>
<evidence type="ECO:0000256" key="1">
    <source>
        <dbReference type="ARBA" id="ARBA00022679"/>
    </source>
</evidence>
<name>A0A916Q5X7_9FIRM</name>
<feature type="domain" description="N-acetyltransferase" evidence="3">
    <location>
        <begin position="371"/>
        <end position="532"/>
    </location>
</feature>
<keyword evidence="2" id="KW-0012">Acyltransferase</keyword>
<dbReference type="SUPFAM" id="SSF53474">
    <property type="entry name" value="alpha/beta-Hydrolases"/>
    <property type="match status" value="1"/>
</dbReference>
<dbReference type="Pfam" id="PF13508">
    <property type="entry name" value="Acetyltransf_7"/>
    <property type="match status" value="1"/>
</dbReference>
<dbReference type="PROSITE" id="PS51186">
    <property type="entry name" value="GNAT"/>
    <property type="match status" value="2"/>
</dbReference>
<keyword evidence="5" id="KW-1185">Reference proteome</keyword>
<dbReference type="AlphaFoldDB" id="A0A916Q5X7"/>
<dbReference type="InterPro" id="IPR050680">
    <property type="entry name" value="YpeA/RimI_acetyltransf"/>
</dbReference>
<dbReference type="InterPro" id="IPR016181">
    <property type="entry name" value="Acyl_CoA_acyltransferase"/>
</dbReference>
<accession>A0A916Q5X7</accession>
<proteinExistence type="predicted"/>
<dbReference type="Gene3D" id="3.40.50.1820">
    <property type="entry name" value="alpha/beta hydrolase"/>
    <property type="match status" value="1"/>
</dbReference>
<protein>
    <recommendedName>
        <fullName evidence="3">N-acetyltransferase domain-containing protein</fullName>
    </recommendedName>
</protein>
<dbReference type="Proteomes" id="UP000613208">
    <property type="component" value="Unassembled WGS sequence"/>
</dbReference>
<dbReference type="Gene3D" id="3.40.630.30">
    <property type="match status" value="2"/>
</dbReference>
<comment type="caution">
    <text evidence="4">The sequence shown here is derived from an EMBL/GenBank/DDBJ whole genome shotgun (WGS) entry which is preliminary data.</text>
</comment>
<evidence type="ECO:0000256" key="2">
    <source>
        <dbReference type="ARBA" id="ARBA00023315"/>
    </source>
</evidence>
<dbReference type="PANTHER" id="PTHR43420:SF44">
    <property type="entry name" value="ACETYLTRANSFERASE YPEA"/>
    <property type="match status" value="1"/>
</dbReference>
<gene>
    <name evidence="4" type="ORF">ANBU17_13040</name>
</gene>